<reference evidence="2 3" key="1">
    <citation type="journal article" date="2015" name="Genome Biol. Evol.">
        <title>The genome of winter moth (Operophtera brumata) provides a genomic perspective on sexual dimorphism and phenology.</title>
        <authorList>
            <person name="Derks M.F."/>
            <person name="Smit S."/>
            <person name="Salis L."/>
            <person name="Schijlen E."/>
            <person name="Bossers A."/>
            <person name="Mateman C."/>
            <person name="Pijl A.S."/>
            <person name="de Ridder D."/>
            <person name="Groenen M.A."/>
            <person name="Visser M.E."/>
            <person name="Megens H.J."/>
        </authorList>
    </citation>
    <scope>NUCLEOTIDE SEQUENCE [LARGE SCALE GENOMIC DNA]</scope>
    <source>
        <strain evidence="2">WM2013NL</strain>
        <tissue evidence="2">Head and thorax</tissue>
    </source>
</reference>
<evidence type="ECO:0000313" key="2">
    <source>
        <dbReference type="EMBL" id="KOB75234.1"/>
    </source>
</evidence>
<feature type="compositionally biased region" description="Low complexity" evidence="1">
    <location>
        <begin position="149"/>
        <end position="162"/>
    </location>
</feature>
<sequence>MLNDLLPSGSYFRFNPPLMEACAMDEIDPKKIHNMITDTQAYIRSVHAPPPTSTHNMMDTQAYIRSFRIFEDNYFPLKYSPSERTELLSSDAISTSLRRRRVASSGGALSCSASPTACTAARCSWDSRTLTDRDYSGSSASPRQEAHSPAAPLRPRAPPRAAHGTHAHSLTETTLVAARRLVRRRTLLQRLSDRVHRRALLMGLTHTH</sequence>
<proteinExistence type="predicted"/>
<dbReference type="Proteomes" id="UP000037510">
    <property type="component" value="Unassembled WGS sequence"/>
</dbReference>
<organism evidence="2 3">
    <name type="scientific">Operophtera brumata</name>
    <name type="common">Winter moth</name>
    <name type="synonym">Phalaena brumata</name>
    <dbReference type="NCBI Taxonomy" id="104452"/>
    <lineage>
        <taxon>Eukaryota</taxon>
        <taxon>Metazoa</taxon>
        <taxon>Ecdysozoa</taxon>
        <taxon>Arthropoda</taxon>
        <taxon>Hexapoda</taxon>
        <taxon>Insecta</taxon>
        <taxon>Pterygota</taxon>
        <taxon>Neoptera</taxon>
        <taxon>Endopterygota</taxon>
        <taxon>Lepidoptera</taxon>
        <taxon>Glossata</taxon>
        <taxon>Ditrysia</taxon>
        <taxon>Geometroidea</taxon>
        <taxon>Geometridae</taxon>
        <taxon>Larentiinae</taxon>
        <taxon>Operophtera</taxon>
    </lineage>
</organism>
<dbReference type="AlphaFoldDB" id="A0A0L7LIR8"/>
<keyword evidence="3" id="KW-1185">Reference proteome</keyword>
<accession>A0A0L7LIR8</accession>
<gene>
    <name evidence="2" type="ORF">OBRU01_07751</name>
</gene>
<evidence type="ECO:0000313" key="3">
    <source>
        <dbReference type="Proteomes" id="UP000037510"/>
    </source>
</evidence>
<feature type="region of interest" description="Disordered" evidence="1">
    <location>
        <begin position="132"/>
        <end position="172"/>
    </location>
</feature>
<comment type="caution">
    <text evidence="2">The sequence shown here is derived from an EMBL/GenBank/DDBJ whole genome shotgun (WGS) entry which is preliminary data.</text>
</comment>
<name>A0A0L7LIR8_OPEBR</name>
<evidence type="ECO:0000256" key="1">
    <source>
        <dbReference type="SAM" id="MobiDB-lite"/>
    </source>
</evidence>
<protein>
    <submittedName>
        <fullName evidence="2">Phospholipase</fullName>
    </submittedName>
</protein>
<dbReference type="EMBL" id="JTDY01000977">
    <property type="protein sequence ID" value="KOB75234.1"/>
    <property type="molecule type" value="Genomic_DNA"/>
</dbReference>